<evidence type="ECO:0000259" key="1">
    <source>
        <dbReference type="Pfam" id="PF06985"/>
    </source>
</evidence>
<dbReference type="Proteomes" id="UP000178912">
    <property type="component" value="Unassembled WGS sequence"/>
</dbReference>
<feature type="domain" description="Heterokaryon incompatibility" evidence="1">
    <location>
        <begin position="123"/>
        <end position="188"/>
    </location>
</feature>
<evidence type="ECO:0000313" key="2">
    <source>
        <dbReference type="EMBL" id="CZT13782.1"/>
    </source>
</evidence>
<dbReference type="InterPro" id="IPR010730">
    <property type="entry name" value="HET"/>
</dbReference>
<dbReference type="PANTHER" id="PTHR33112">
    <property type="entry name" value="DOMAIN PROTEIN, PUTATIVE-RELATED"/>
    <property type="match status" value="1"/>
</dbReference>
<protein>
    <recommendedName>
        <fullName evidence="1">Heterokaryon incompatibility domain-containing protein</fullName>
    </recommendedName>
</protein>
<dbReference type="Pfam" id="PF06985">
    <property type="entry name" value="HET"/>
    <property type="match status" value="1"/>
</dbReference>
<sequence>MPRDHTHAWDRDVCLNPSVGLEELRRQAREAVDTAELWISNSAFISKINVARHSCSHQAFEQIKTWLDTCDNEHSDCCPLSIHVARPRRLLRISFRENCLRVNLVDGSSVFKTFKDTVDDNKEKGVSVKDLLKTFQDAIDITWKLGIRHIWIDSMCIVQGDPKEWRVESTKMGDIYGSTYLVIVASMGSS</sequence>
<accession>A0A1E1LTF6</accession>
<dbReference type="OrthoDB" id="3563405at2759"/>
<organism evidence="2 3">
    <name type="scientific">Rhynchosporium agropyri</name>
    <dbReference type="NCBI Taxonomy" id="914238"/>
    <lineage>
        <taxon>Eukaryota</taxon>
        <taxon>Fungi</taxon>
        <taxon>Dikarya</taxon>
        <taxon>Ascomycota</taxon>
        <taxon>Pezizomycotina</taxon>
        <taxon>Leotiomycetes</taxon>
        <taxon>Helotiales</taxon>
        <taxon>Ploettnerulaceae</taxon>
        <taxon>Rhynchosporium</taxon>
    </lineage>
</organism>
<dbReference type="PANTHER" id="PTHR33112:SF16">
    <property type="entry name" value="HETEROKARYON INCOMPATIBILITY DOMAIN-CONTAINING PROTEIN"/>
    <property type="match status" value="1"/>
</dbReference>
<reference evidence="3" key="1">
    <citation type="submission" date="2016-03" db="EMBL/GenBank/DDBJ databases">
        <authorList>
            <person name="Guldener U."/>
        </authorList>
    </citation>
    <scope>NUCLEOTIDE SEQUENCE [LARGE SCALE GENOMIC DNA]</scope>
    <source>
        <strain evidence="3">04CH-RAC-A.6.1</strain>
    </source>
</reference>
<proteinExistence type="predicted"/>
<evidence type="ECO:0000313" key="3">
    <source>
        <dbReference type="Proteomes" id="UP000178912"/>
    </source>
</evidence>
<dbReference type="EMBL" id="FJUX01000212">
    <property type="protein sequence ID" value="CZT13782.1"/>
    <property type="molecule type" value="Genomic_DNA"/>
</dbReference>
<gene>
    <name evidence="2" type="ORF">RAG0_17279</name>
</gene>
<name>A0A1E1LTF6_9HELO</name>
<keyword evidence="3" id="KW-1185">Reference proteome</keyword>
<dbReference type="AlphaFoldDB" id="A0A1E1LTF6"/>